<keyword evidence="1" id="KW-0378">Hydrolase</keyword>
<comment type="similarity">
    <text evidence="1">Belongs to the LOG family.</text>
</comment>
<dbReference type="NCBIfam" id="TIGR00730">
    <property type="entry name" value="Rossman fold protein, TIGR00730 family"/>
    <property type="match status" value="1"/>
</dbReference>
<dbReference type="PANTHER" id="PTHR43393">
    <property type="entry name" value="CYTOKININ RIBOSIDE 5'-MONOPHOSPHATE PHOSPHORIBOHYDROLASE"/>
    <property type="match status" value="1"/>
</dbReference>
<comment type="caution">
    <text evidence="2">The sequence shown here is derived from an EMBL/GenBank/DDBJ whole genome shotgun (WGS) entry which is preliminary data.</text>
</comment>
<name>A0ABY0FKS3_9BACT</name>
<dbReference type="PANTHER" id="PTHR43393:SF2">
    <property type="entry name" value="CYTOKININ RIBOSIDE 5'-MONOPHOSPHATE PHOSPHORIBOHYDROLASE"/>
    <property type="match status" value="1"/>
</dbReference>
<dbReference type="InterPro" id="IPR005269">
    <property type="entry name" value="LOG"/>
</dbReference>
<dbReference type="SUPFAM" id="SSF102405">
    <property type="entry name" value="MCP/YpsA-like"/>
    <property type="match status" value="1"/>
</dbReference>
<dbReference type="Pfam" id="PF03641">
    <property type="entry name" value="Lysine_decarbox"/>
    <property type="match status" value="1"/>
</dbReference>
<dbReference type="Proteomes" id="UP001191004">
    <property type="component" value="Unassembled WGS sequence"/>
</dbReference>
<dbReference type="EMBL" id="PRLL01000026">
    <property type="protein sequence ID" value="RYC73141.1"/>
    <property type="molecule type" value="Genomic_DNA"/>
</dbReference>
<keyword evidence="1" id="KW-0203">Cytokinin biosynthesis</keyword>
<reference evidence="2 3" key="1">
    <citation type="journal article" date="2018" name="bioRxiv">
        <title>Evidence of independent acquisition and adaption of ultra-small bacteria to human hosts across the highly diverse yet reduced genomes of the phylum Saccharibacteria.</title>
        <authorList>
            <person name="McLean J.S."/>
            <person name="Bor B."/>
            <person name="To T.T."/>
            <person name="Liu Q."/>
            <person name="Kearns K.A."/>
            <person name="Solden L.M."/>
            <person name="Wrighton K.C."/>
            <person name="He X."/>
            <person name="Shi W."/>
        </authorList>
    </citation>
    <scope>NUCLEOTIDE SEQUENCE [LARGE SCALE GENOMIC DNA]</scope>
    <source>
        <strain evidence="2 3">TM7_KMM_G3_1_HOT_351</strain>
    </source>
</reference>
<sequence>MSIQGLFCYNKLMDKITEEWLNELSANKISGPDVDRSLAYAKDLLKGLSTIRRFSQGVTIFGSARTPETDKYYIKARELGRLLAENGHPVITGGGPGIMEAANRGAYEYGGRSVGLNIKLPFEQHENPYLTDSMEFNYFFARKVMLVMSSKAYAFFPGGLGTLDEMSEVLILIQTGKMPKMPCFLIGKSYWRPLVKFFKTTMLKNKMIKEEDLDLFVMTDDITEVVLAANKIGHININDNIYNRVKSV</sequence>
<proteinExistence type="inferred from homology"/>
<dbReference type="Gene3D" id="3.40.50.450">
    <property type="match status" value="1"/>
</dbReference>
<dbReference type="InterPro" id="IPR052341">
    <property type="entry name" value="LOG_family_nucleotidases"/>
</dbReference>
<gene>
    <name evidence="2" type="primary">yvdD</name>
    <name evidence="2" type="ORF">G3KMM_00534</name>
</gene>
<dbReference type="InterPro" id="IPR031100">
    <property type="entry name" value="LOG_fam"/>
</dbReference>
<dbReference type="EC" id="3.2.2.n1" evidence="1"/>
<accession>A0ABY0FKS3</accession>
<keyword evidence="3" id="KW-1185">Reference proteome</keyword>
<protein>
    <recommendedName>
        <fullName evidence="1">Cytokinin riboside 5'-monophosphate phosphoribohydrolase</fullName>
        <ecNumber evidence="1">3.2.2.n1</ecNumber>
    </recommendedName>
</protein>
<evidence type="ECO:0000313" key="2">
    <source>
        <dbReference type="EMBL" id="RYC73141.1"/>
    </source>
</evidence>
<organism evidence="2 3">
    <name type="scientific">Candidatus Nanosyncoccus nanoralicus</name>
    <dbReference type="NCBI Taxonomy" id="2171996"/>
    <lineage>
        <taxon>Bacteria</taxon>
        <taxon>Candidatus Saccharimonadota</taxon>
        <taxon>Candidatus Nanosyncoccalia</taxon>
        <taxon>Candidatus Nanosyncoccales</taxon>
        <taxon>Candidatus Nanosyncoccaceae</taxon>
        <taxon>Candidatus Nanosyncoccus</taxon>
    </lineage>
</organism>
<evidence type="ECO:0000313" key="3">
    <source>
        <dbReference type="Proteomes" id="UP001191004"/>
    </source>
</evidence>
<evidence type="ECO:0000256" key="1">
    <source>
        <dbReference type="RuleBase" id="RU363015"/>
    </source>
</evidence>
<reference evidence="2 3" key="2">
    <citation type="journal article" date="2020" name="Cell Rep.">
        <title>Acquisition and Adaptation of Ultra-small Parasitic Reduced Genome Bacteria to Mammalian Hosts.</title>
        <authorList>
            <person name="McLean J.S."/>
            <person name="Bor B."/>
            <person name="Kerns K.A."/>
            <person name="Liu Q."/>
            <person name="To T.T."/>
            <person name="Solden L."/>
            <person name="Hendrickson E.L."/>
            <person name="Wrighton K."/>
            <person name="Shi W."/>
            <person name="He X."/>
        </authorList>
    </citation>
    <scope>NUCLEOTIDE SEQUENCE [LARGE SCALE GENOMIC DNA]</scope>
    <source>
        <strain evidence="2 3">TM7_KMM_G3_1_HOT_351</strain>
    </source>
</reference>